<evidence type="ECO:0000313" key="2">
    <source>
        <dbReference type="EMBL" id="MCM6762578.1"/>
    </source>
</evidence>
<keyword evidence="1" id="KW-1133">Transmembrane helix</keyword>
<accession>A0A9X2DXT7</accession>
<dbReference type="EMBL" id="JAMRYM010000031">
    <property type="protein sequence ID" value="MCM6762578.1"/>
    <property type="molecule type" value="Genomic_DNA"/>
</dbReference>
<protein>
    <submittedName>
        <fullName evidence="2">Uncharacterized protein</fullName>
    </submittedName>
</protein>
<dbReference type="Proteomes" id="UP001155240">
    <property type="component" value="Unassembled WGS sequence"/>
</dbReference>
<reference evidence="2" key="1">
    <citation type="submission" date="2022-06" db="EMBL/GenBank/DDBJ databases">
        <title>Whole genome shotgun sequencing (WGS) of Rathayibacter sp. ZW T2_19, isolated from stored onions (Allium cepa).</title>
        <authorList>
            <person name="Stoll D.A."/>
            <person name="Huch M."/>
        </authorList>
    </citation>
    <scope>NUCLEOTIDE SEQUENCE</scope>
    <source>
        <strain evidence="2">ZW T2_19</strain>
    </source>
</reference>
<keyword evidence="3" id="KW-1185">Reference proteome</keyword>
<comment type="caution">
    <text evidence="2">The sequence shown here is derived from an EMBL/GenBank/DDBJ whole genome shotgun (WGS) entry which is preliminary data.</text>
</comment>
<evidence type="ECO:0000256" key="1">
    <source>
        <dbReference type="SAM" id="Phobius"/>
    </source>
</evidence>
<dbReference type="AlphaFoldDB" id="A0A9X2DXT7"/>
<gene>
    <name evidence="2" type="ORF">NB037_09140</name>
</gene>
<name>A0A9X2DXT7_9MICO</name>
<organism evidence="2 3">
    <name type="scientific">Rathayibacter rubneri</name>
    <dbReference type="NCBI Taxonomy" id="2950106"/>
    <lineage>
        <taxon>Bacteria</taxon>
        <taxon>Bacillati</taxon>
        <taxon>Actinomycetota</taxon>
        <taxon>Actinomycetes</taxon>
        <taxon>Micrococcales</taxon>
        <taxon>Microbacteriaceae</taxon>
        <taxon>Rathayibacter</taxon>
    </lineage>
</organism>
<sequence>MIDLNAAAAAYSTGLARARGASEMRLSTVRTDRWVQVVVIAVALVVVMGLLAAWWMVCQQRGMYPAMDMPSLQRGGTWKLYCRK</sequence>
<keyword evidence="1" id="KW-0812">Transmembrane</keyword>
<feature type="transmembrane region" description="Helical" evidence="1">
    <location>
        <begin position="34"/>
        <end position="57"/>
    </location>
</feature>
<keyword evidence="1" id="KW-0472">Membrane</keyword>
<evidence type="ECO:0000313" key="3">
    <source>
        <dbReference type="Proteomes" id="UP001155240"/>
    </source>
</evidence>
<proteinExistence type="predicted"/>
<dbReference type="RefSeq" id="WP_251945316.1">
    <property type="nucleotide sequence ID" value="NZ_JAMRYM010000031.1"/>
</dbReference>